<dbReference type="EMBL" id="AAGW02040246">
    <property type="status" value="NOT_ANNOTATED_CDS"/>
    <property type="molecule type" value="Genomic_DNA"/>
</dbReference>
<dbReference type="InterPro" id="IPR036034">
    <property type="entry name" value="PDZ_sf"/>
</dbReference>
<gene>
    <name evidence="3" type="primary">MAGIX</name>
</gene>
<dbReference type="SUPFAM" id="SSF50156">
    <property type="entry name" value="PDZ domain-like"/>
    <property type="match status" value="1"/>
</dbReference>
<dbReference type="Ensembl" id="ENSOCUT00000031990.3">
    <property type="protein sequence ID" value="ENSOCUP00000019623.2"/>
    <property type="gene ID" value="ENSOCUG00000026212.3"/>
</dbReference>
<dbReference type="InterPro" id="IPR030031">
    <property type="entry name" value="MAGIX"/>
</dbReference>
<dbReference type="HOGENOM" id="CLU_076904_0_0_1"/>
<dbReference type="GeneTree" id="ENSGT00940000162529"/>
<feature type="region of interest" description="Disordered" evidence="1">
    <location>
        <begin position="222"/>
        <end position="335"/>
    </location>
</feature>
<feature type="compositionally biased region" description="Polar residues" evidence="1">
    <location>
        <begin position="266"/>
        <end position="277"/>
    </location>
</feature>
<dbReference type="PANTHER" id="PTHR47646">
    <property type="entry name" value="PDZ DOMAIN-CONTAINING PROTEIN MAGIX"/>
    <property type="match status" value="1"/>
</dbReference>
<dbReference type="EMBL" id="AAGW02040245">
    <property type="status" value="NOT_ANNOTATED_CDS"/>
    <property type="molecule type" value="Genomic_DNA"/>
</dbReference>
<protein>
    <submittedName>
        <fullName evidence="3">MAGI family member, X-linked</fullName>
    </submittedName>
</protein>
<keyword evidence="4" id="KW-1185">Reference proteome</keyword>
<proteinExistence type="predicted"/>
<sequence>QQLLPPGFARPADPRVVESRELRAAAFPYPQLPAPGSSWLGWTRAPWRRELRPTCQRWYAGPEPQLRLRPKEADSALNSADIEVTDSRLPHVTNTEHRPQQRRSETLTTGTAPPLVTQGEGRGTSKAPQASDRFSVELVRGSAGFGLTLSGGRDVGGDAPLVVRGLLKDGPAHRSGRLQAGDLVLYVNRESTQGLTHAQVVERIRAGGPRLRLVLCRPLESQPRKVEGMGKSQKGHDCSPDPGGPEVIKSRGCTSASPVQPPPFSTTPKTWSSSSEPSPEVTLPPPERRTEDPEDHIPGSPGPWLVPSQERLSRALGVPAPGQLAQEVAAGRRRH</sequence>
<dbReference type="PANTHER" id="PTHR47646:SF1">
    <property type="entry name" value="PDZ DOMAIN-CONTAINING PROTEIN MAGIX"/>
    <property type="match status" value="1"/>
</dbReference>
<dbReference type="Pfam" id="PF00595">
    <property type="entry name" value="PDZ"/>
    <property type="match status" value="1"/>
</dbReference>
<feature type="domain" description="PDZ" evidence="2">
    <location>
        <begin position="135"/>
        <end position="219"/>
    </location>
</feature>
<dbReference type="SMART" id="SM00228">
    <property type="entry name" value="PDZ"/>
    <property type="match status" value="1"/>
</dbReference>
<dbReference type="Proteomes" id="UP000001811">
    <property type="component" value="Chromosome X"/>
</dbReference>
<dbReference type="AlphaFoldDB" id="G1TRG7"/>
<dbReference type="SMR" id="G1TRG7"/>
<evidence type="ECO:0000313" key="4">
    <source>
        <dbReference type="Proteomes" id="UP000001811"/>
    </source>
</evidence>
<dbReference type="InParanoid" id="G1TRG7"/>
<reference evidence="3" key="3">
    <citation type="submission" date="2025-09" db="UniProtKB">
        <authorList>
            <consortium name="Ensembl"/>
        </authorList>
    </citation>
    <scope>IDENTIFICATION</scope>
    <source>
        <strain evidence="3">Thorbecke</strain>
    </source>
</reference>
<dbReference type="STRING" id="9986.ENSOCUP00000019623"/>
<dbReference type="Bgee" id="ENSOCUG00000026212">
    <property type="expression patterns" value="Expressed in skin of back and 16 other cell types or tissues"/>
</dbReference>
<dbReference type="Gene3D" id="2.30.42.10">
    <property type="match status" value="1"/>
</dbReference>
<feature type="compositionally biased region" description="Basic and acidic residues" evidence="1">
    <location>
        <begin position="85"/>
        <end position="105"/>
    </location>
</feature>
<accession>G1TRG7</accession>
<evidence type="ECO:0000256" key="1">
    <source>
        <dbReference type="SAM" id="MobiDB-lite"/>
    </source>
</evidence>
<evidence type="ECO:0000313" key="3">
    <source>
        <dbReference type="Ensembl" id="ENSOCUP00000019623.2"/>
    </source>
</evidence>
<organism evidence="3 4">
    <name type="scientific">Oryctolagus cuniculus</name>
    <name type="common">Rabbit</name>
    <dbReference type="NCBI Taxonomy" id="9986"/>
    <lineage>
        <taxon>Eukaryota</taxon>
        <taxon>Metazoa</taxon>
        <taxon>Chordata</taxon>
        <taxon>Craniata</taxon>
        <taxon>Vertebrata</taxon>
        <taxon>Euteleostomi</taxon>
        <taxon>Mammalia</taxon>
        <taxon>Eutheria</taxon>
        <taxon>Euarchontoglires</taxon>
        <taxon>Glires</taxon>
        <taxon>Lagomorpha</taxon>
        <taxon>Leporidae</taxon>
        <taxon>Oryctolagus</taxon>
    </lineage>
</organism>
<reference evidence="3 4" key="1">
    <citation type="journal article" date="2011" name="Nature">
        <title>A high-resolution map of human evolutionary constraint using 29 mammals.</title>
        <authorList>
            <person name="Lindblad-Toh K."/>
            <person name="Garber M."/>
            <person name="Zuk O."/>
            <person name="Lin M.F."/>
            <person name="Parker B.J."/>
            <person name="Washietl S."/>
            <person name="Kheradpour P."/>
            <person name="Ernst J."/>
            <person name="Jordan G."/>
            <person name="Mauceli E."/>
            <person name="Ward L.D."/>
            <person name="Lowe C.B."/>
            <person name="Holloway A.K."/>
            <person name="Clamp M."/>
            <person name="Gnerre S."/>
            <person name="Alfoldi J."/>
            <person name="Beal K."/>
            <person name="Chang J."/>
            <person name="Clawson H."/>
            <person name="Cuff J."/>
            <person name="Di Palma F."/>
            <person name="Fitzgerald S."/>
            <person name="Flicek P."/>
            <person name="Guttman M."/>
            <person name="Hubisz M.J."/>
            <person name="Jaffe D.B."/>
            <person name="Jungreis I."/>
            <person name="Kent W.J."/>
            <person name="Kostka D."/>
            <person name="Lara M."/>
            <person name="Martins A.L."/>
            <person name="Massingham T."/>
            <person name="Moltke I."/>
            <person name="Raney B.J."/>
            <person name="Rasmussen M.D."/>
            <person name="Robinson J."/>
            <person name="Stark A."/>
            <person name="Vilella A.J."/>
            <person name="Wen J."/>
            <person name="Xie X."/>
            <person name="Zody M.C."/>
            <person name="Baldwin J."/>
            <person name="Bloom T."/>
            <person name="Chin C.W."/>
            <person name="Heiman D."/>
            <person name="Nicol R."/>
            <person name="Nusbaum C."/>
            <person name="Young S."/>
            <person name="Wilkinson J."/>
            <person name="Worley K.C."/>
            <person name="Kovar C.L."/>
            <person name="Muzny D.M."/>
            <person name="Gibbs R.A."/>
            <person name="Cree A."/>
            <person name="Dihn H.H."/>
            <person name="Fowler G."/>
            <person name="Jhangiani S."/>
            <person name="Joshi V."/>
            <person name="Lee S."/>
            <person name="Lewis L.R."/>
            <person name="Nazareth L.V."/>
            <person name="Okwuonu G."/>
            <person name="Santibanez J."/>
            <person name="Warren W.C."/>
            <person name="Mardis E.R."/>
            <person name="Weinstock G.M."/>
            <person name="Wilson R.K."/>
            <person name="Delehaunty K."/>
            <person name="Dooling D."/>
            <person name="Fronik C."/>
            <person name="Fulton L."/>
            <person name="Fulton B."/>
            <person name="Graves T."/>
            <person name="Minx P."/>
            <person name="Sodergren E."/>
            <person name="Birney E."/>
            <person name="Margulies E.H."/>
            <person name="Herrero J."/>
            <person name="Green E.D."/>
            <person name="Haussler D."/>
            <person name="Siepel A."/>
            <person name="Goldman N."/>
            <person name="Pollard K.S."/>
            <person name="Pedersen J.S."/>
            <person name="Lander E.S."/>
            <person name="Kellis M."/>
        </authorList>
    </citation>
    <scope>NUCLEOTIDE SEQUENCE [LARGE SCALE GENOMIC DNA]</scope>
    <source>
        <strain evidence="3 4">Thorbecke inbred</strain>
    </source>
</reference>
<name>G1TRG7_RABIT</name>
<dbReference type="eggNOG" id="KOG3209">
    <property type="taxonomic scope" value="Eukaryota"/>
</dbReference>
<reference evidence="3" key="2">
    <citation type="submission" date="2025-08" db="UniProtKB">
        <authorList>
            <consortium name="Ensembl"/>
        </authorList>
    </citation>
    <scope>IDENTIFICATION</scope>
    <source>
        <strain evidence="3">Thorbecke</strain>
    </source>
</reference>
<dbReference type="FunCoup" id="G1TRG7">
    <property type="interactions" value="1"/>
</dbReference>
<feature type="compositionally biased region" description="Basic and acidic residues" evidence="1">
    <location>
        <begin position="286"/>
        <end position="297"/>
    </location>
</feature>
<dbReference type="PROSITE" id="PS50106">
    <property type="entry name" value="PDZ"/>
    <property type="match status" value="1"/>
</dbReference>
<dbReference type="InterPro" id="IPR001478">
    <property type="entry name" value="PDZ"/>
</dbReference>
<feature type="region of interest" description="Disordered" evidence="1">
    <location>
        <begin position="84"/>
        <end position="132"/>
    </location>
</feature>
<feature type="compositionally biased region" description="Basic and acidic residues" evidence="1">
    <location>
        <begin position="222"/>
        <end position="239"/>
    </location>
</feature>
<evidence type="ECO:0000259" key="2">
    <source>
        <dbReference type="PROSITE" id="PS50106"/>
    </source>
</evidence>